<evidence type="ECO:0000313" key="3">
    <source>
        <dbReference type="EMBL" id="WBW71920.1"/>
    </source>
</evidence>
<gene>
    <name evidence="3" type="primary">rod1</name>
    <name evidence="3" type="ORF">SOMG_02052</name>
</gene>
<evidence type="ECO:0000259" key="2">
    <source>
        <dbReference type="SMART" id="SM01017"/>
    </source>
</evidence>
<feature type="compositionally biased region" description="Basic and acidic residues" evidence="1">
    <location>
        <begin position="407"/>
        <end position="421"/>
    </location>
</feature>
<dbReference type="Proteomes" id="UP001212411">
    <property type="component" value="Chromosome 1"/>
</dbReference>
<dbReference type="EMBL" id="CP115611">
    <property type="protein sequence ID" value="WBW71920.1"/>
    <property type="molecule type" value="Genomic_DNA"/>
</dbReference>
<feature type="compositionally biased region" description="Polar residues" evidence="1">
    <location>
        <begin position="460"/>
        <end position="469"/>
    </location>
</feature>
<dbReference type="SUPFAM" id="SSF81296">
    <property type="entry name" value="E set domains"/>
    <property type="match status" value="1"/>
</dbReference>
<proteinExistence type="predicted"/>
<feature type="region of interest" description="Disordered" evidence="1">
    <location>
        <begin position="361"/>
        <end position="389"/>
    </location>
</feature>
<dbReference type="PANTHER" id="PTHR11188">
    <property type="entry name" value="ARRESTIN DOMAIN CONTAINING PROTEIN"/>
    <property type="match status" value="1"/>
</dbReference>
<sequence>MNILPKHNVASYFEIRVAADRDIVVIQGSPESAELTQLSGVVVLCLTESISVRAISLRLTGRCRVSWSEPSYNSRTGIRHNKQDSVVYEKIWNFLPYSGGSKTLRAGNYEYPFRIMLPGNIPESVEGLQSCYVIYRLKATIDRTGLNSRMIKKKHIRLIRTLPPDAVEYTQTVSVDNTWPNKVEYTISIPTKAYAIGSYIPTHFVLVPLLKRLSIGKVTITLKEYITLHVAHGHNGLPASKDEVRTVRSLQTDEIEEFSDHYELSKHLELPTSLVDCLQDCDLEGIKIRHKLKFNVSLRNPDGHVSELRAALPVVLLIPPQLFGDAADLESLRENFDSLNQPLPSYKDSMYDQLYDGLNYSNVETPLPSGATTPRRRDSTEPNQSAESHRRQLFAGLTALAQQQQPGDRRASEHSPSRFDEDYPSFSFGSNPSSGATSGAITRNPSETSLAELSRVPSYTEATRSSINALESPLQPSLPGYEDVTRTEHLSRPTSPGTLTPPQRQSSMFFTSPDAGTQRRSLDARRPSDLNPASLPTSHSSGSLAHMGQPPNANSSNAGPHRPPNARIGTHRNALEALRRARMLPSSFTRRS</sequence>
<feature type="compositionally biased region" description="Polar residues" evidence="1">
    <location>
        <begin position="534"/>
        <end position="543"/>
    </location>
</feature>
<dbReference type="InterPro" id="IPR014756">
    <property type="entry name" value="Ig_E-set"/>
</dbReference>
<dbReference type="Pfam" id="PF00339">
    <property type="entry name" value="Arrestin_N"/>
    <property type="match status" value="1"/>
</dbReference>
<dbReference type="GO" id="GO:0031625">
    <property type="term" value="F:ubiquitin protein ligase binding"/>
    <property type="evidence" value="ECO:0007669"/>
    <property type="project" value="TreeGrafter"/>
</dbReference>
<dbReference type="Pfam" id="PF02752">
    <property type="entry name" value="Arrestin_C"/>
    <property type="match status" value="1"/>
</dbReference>
<dbReference type="GO" id="GO:0070086">
    <property type="term" value="P:ubiquitin-dependent endocytosis"/>
    <property type="evidence" value="ECO:0007669"/>
    <property type="project" value="TreeGrafter"/>
</dbReference>
<dbReference type="Gene3D" id="2.60.40.640">
    <property type="match status" value="2"/>
</dbReference>
<dbReference type="PANTHER" id="PTHR11188:SF170">
    <property type="entry name" value="ARRESTIN DOMAIN-CONTAINING PROTEIN C31A2.12"/>
    <property type="match status" value="1"/>
</dbReference>
<dbReference type="InterPro" id="IPR050357">
    <property type="entry name" value="Arrestin_domain-protein"/>
</dbReference>
<dbReference type="InterPro" id="IPR011022">
    <property type="entry name" value="Arrestin_C-like"/>
</dbReference>
<keyword evidence="4" id="KW-1185">Reference proteome</keyword>
<name>A0AAE9W9Q9_9SCHI</name>
<dbReference type="SMART" id="SM01017">
    <property type="entry name" value="Arrestin_C"/>
    <property type="match status" value="1"/>
</dbReference>
<organism evidence="3 4">
    <name type="scientific">Schizosaccharomyces osmophilus</name>
    <dbReference type="NCBI Taxonomy" id="2545709"/>
    <lineage>
        <taxon>Eukaryota</taxon>
        <taxon>Fungi</taxon>
        <taxon>Dikarya</taxon>
        <taxon>Ascomycota</taxon>
        <taxon>Taphrinomycotina</taxon>
        <taxon>Schizosaccharomycetes</taxon>
        <taxon>Schizosaccharomycetales</taxon>
        <taxon>Schizosaccharomycetaceae</taxon>
        <taxon>Schizosaccharomyces</taxon>
    </lineage>
</organism>
<feature type="region of interest" description="Disordered" evidence="1">
    <location>
        <begin position="401"/>
        <end position="592"/>
    </location>
</feature>
<dbReference type="GeneID" id="80875534"/>
<accession>A0AAE9W9Q9</accession>
<feature type="domain" description="Arrestin C-terminal-like" evidence="2">
    <location>
        <begin position="179"/>
        <end position="321"/>
    </location>
</feature>
<protein>
    <submittedName>
        <fullName evidence="3">Arrestin-related substrate adaptor Rod1</fullName>
    </submittedName>
</protein>
<dbReference type="GO" id="GO:0005829">
    <property type="term" value="C:cytosol"/>
    <property type="evidence" value="ECO:0007669"/>
    <property type="project" value="TreeGrafter"/>
</dbReference>
<dbReference type="RefSeq" id="XP_056036163.1">
    <property type="nucleotide sequence ID" value="XM_056180845.1"/>
</dbReference>
<dbReference type="InterPro" id="IPR014752">
    <property type="entry name" value="Arrestin-like_C"/>
</dbReference>
<dbReference type="KEGG" id="som:SOMG_02052"/>
<dbReference type="AlphaFoldDB" id="A0AAE9W9Q9"/>
<dbReference type="GO" id="GO:0030674">
    <property type="term" value="F:protein-macromolecule adaptor activity"/>
    <property type="evidence" value="ECO:0007669"/>
    <property type="project" value="TreeGrafter"/>
</dbReference>
<evidence type="ECO:0000313" key="4">
    <source>
        <dbReference type="Proteomes" id="UP001212411"/>
    </source>
</evidence>
<feature type="compositionally biased region" description="Polar residues" evidence="1">
    <location>
        <begin position="436"/>
        <end position="451"/>
    </location>
</feature>
<reference evidence="3 4" key="1">
    <citation type="journal article" date="2023" name="G3 (Bethesda)">
        <title>A high-quality reference genome for the fission yeast Schizosaccharomyces osmophilus.</title>
        <authorList>
            <person name="Jia G.S."/>
            <person name="Zhang W.C."/>
            <person name="Liang Y."/>
            <person name="Liu X.H."/>
            <person name="Rhind N."/>
            <person name="Pidoux A."/>
            <person name="Brysch-Herzberg M."/>
            <person name="Du L.L."/>
        </authorList>
    </citation>
    <scope>NUCLEOTIDE SEQUENCE [LARGE SCALE GENOMIC DNA]</scope>
    <source>
        <strain evidence="3 4">CBS 15793</strain>
    </source>
</reference>
<dbReference type="InterPro" id="IPR011021">
    <property type="entry name" value="Arrestin-like_N"/>
</dbReference>
<dbReference type="GO" id="GO:0005886">
    <property type="term" value="C:plasma membrane"/>
    <property type="evidence" value="ECO:0007669"/>
    <property type="project" value="TreeGrafter"/>
</dbReference>
<evidence type="ECO:0000256" key="1">
    <source>
        <dbReference type="SAM" id="MobiDB-lite"/>
    </source>
</evidence>
<feature type="compositionally biased region" description="Polar residues" evidence="1">
    <location>
        <begin position="492"/>
        <end position="519"/>
    </location>
</feature>
<feature type="compositionally biased region" description="Low complexity" evidence="1">
    <location>
        <begin position="424"/>
        <end position="435"/>
    </location>
</feature>